<name>A0A3S9AZQ4_9HYPH</name>
<sequence>MRNTRTEDEMSPEGLRDLLALLASSRGERIGRAVVDGETVWVKRYDAESRPLGKRLHGWATPLMPKPFLRSSRLLKPHAQVDREQRKMEAFQRAGFITAGLVYRKGPILVLRNGPPTLLSLVEGAATAADSHRLLRGGGEALARAHRLGLCHGRPHPRDMFHDGKNWGFMDFEEEPEAVMPLAEAQARDAFLYQFGVVALSRDTETPQSVLDAYRAGAPAATWAALDRLIAFFKPLQRVGEAMAKVHRGGDLDRFLRAMAVFSAPTAATASSKPLEAGALSDLRPAEEGRPERPPTCRTQDERHR</sequence>
<keyword evidence="3" id="KW-1185">Reference proteome</keyword>
<dbReference type="InterPro" id="IPR011009">
    <property type="entry name" value="Kinase-like_dom_sf"/>
</dbReference>
<evidence type="ECO:0000256" key="1">
    <source>
        <dbReference type="SAM" id="MobiDB-lite"/>
    </source>
</evidence>
<dbReference type="KEGG" id="abaw:D5400_01845"/>
<gene>
    <name evidence="2" type="ORF">D5400_01845</name>
</gene>
<dbReference type="AlphaFoldDB" id="A0A3S9AZQ4"/>
<dbReference type="RefSeq" id="WP_126007111.1">
    <property type="nucleotide sequence ID" value="NZ_CP032509.1"/>
</dbReference>
<reference evidence="2 3" key="1">
    <citation type="submission" date="2018-09" db="EMBL/GenBank/DDBJ databases">
        <title>Marinorhizobium profundi gen. nov., sp. nov., isolated from a deep-sea sediment sample from the New Britain Trench and proposal of Marinorhizobiaceae fam. nov. in the order Rhizobiales of the class Alphaproteobacteria.</title>
        <authorList>
            <person name="Cao J."/>
        </authorList>
    </citation>
    <scope>NUCLEOTIDE SEQUENCE [LARGE SCALE GENOMIC DNA]</scope>
    <source>
        <strain evidence="2 3">WS11</strain>
    </source>
</reference>
<evidence type="ECO:0000313" key="3">
    <source>
        <dbReference type="Proteomes" id="UP000268192"/>
    </source>
</evidence>
<proteinExistence type="predicted"/>
<dbReference type="SUPFAM" id="SSF56112">
    <property type="entry name" value="Protein kinase-like (PK-like)"/>
    <property type="match status" value="1"/>
</dbReference>
<dbReference type="Proteomes" id="UP000268192">
    <property type="component" value="Chromosome"/>
</dbReference>
<protein>
    <submittedName>
        <fullName evidence="2">Serine/threonine protein phosphatase</fullName>
    </submittedName>
</protein>
<feature type="region of interest" description="Disordered" evidence="1">
    <location>
        <begin position="268"/>
        <end position="305"/>
    </location>
</feature>
<dbReference type="OrthoDB" id="8028712at2"/>
<feature type="compositionally biased region" description="Basic and acidic residues" evidence="1">
    <location>
        <begin position="284"/>
        <end position="305"/>
    </location>
</feature>
<evidence type="ECO:0000313" key="2">
    <source>
        <dbReference type="EMBL" id="AZN70184.1"/>
    </source>
</evidence>
<organism evidence="2 3">
    <name type="scientific">Georhizobium profundi</name>
    <dbReference type="NCBI Taxonomy" id="2341112"/>
    <lineage>
        <taxon>Bacteria</taxon>
        <taxon>Pseudomonadati</taxon>
        <taxon>Pseudomonadota</taxon>
        <taxon>Alphaproteobacteria</taxon>
        <taxon>Hyphomicrobiales</taxon>
        <taxon>Rhizobiaceae</taxon>
        <taxon>Georhizobium</taxon>
    </lineage>
</organism>
<accession>A0A3S9AZQ4</accession>
<dbReference type="EMBL" id="CP032509">
    <property type="protein sequence ID" value="AZN70184.1"/>
    <property type="molecule type" value="Genomic_DNA"/>
</dbReference>